<feature type="compositionally biased region" description="Basic and acidic residues" evidence="6">
    <location>
        <begin position="242"/>
        <end position="285"/>
    </location>
</feature>
<evidence type="ECO:0000256" key="1">
    <source>
        <dbReference type="ARBA" id="ARBA00004162"/>
    </source>
</evidence>
<name>A0A9X4AHH7_9BACI</name>
<accession>A0A9X4AHH7</accession>
<feature type="region of interest" description="Disordered" evidence="6">
    <location>
        <begin position="239"/>
        <end position="435"/>
    </location>
</feature>
<sequence>MKSTIYNGIVVKVTEESIIILCEGGMFKNVPRPTDEVPKIGDTYTYVEKKGYSFRGAKYITLASVICLAIITYYVSSLFTNEEDAYLFAMDINPSLEIYTDDDFRVTHMEFLNEDGRTVIDTLSKEKRHIDEVLDDIIQISVEKRYLNQTKKGLVALTVVPLKEPSNFETEKVKRSVEKSVLNRSISADVSVKSGTKDLVQQSHNENLSINKYSMYKELEEKQVDVTVEEVRDHSMGSVLERVSRLEEQDVEDGKEVRNKRETSSENKPEMPSKDKSKTAEHTDENQSNDQQAKPASGKETPNRPVTNKDKAKDKFEKVKEKAEKEQEKKENLEEKGREAAEKEREKKKKAEEKAREEEEKEQEVRKKAEREREAAEKEQEENKRAEEREREEAGKPQGNNTQEKEKGEPEKKPESTEKEREEENEQGNKEHGRP</sequence>
<dbReference type="GO" id="GO:0005886">
    <property type="term" value="C:plasma membrane"/>
    <property type="evidence" value="ECO:0007669"/>
    <property type="project" value="UniProtKB-SubCell"/>
</dbReference>
<proteinExistence type="predicted"/>
<comment type="subcellular location">
    <subcellularLocation>
        <location evidence="1">Cell membrane</location>
        <topology evidence="1">Single-pass membrane protein</topology>
    </subcellularLocation>
</comment>
<dbReference type="AlphaFoldDB" id="A0A9X4AHH7"/>
<evidence type="ECO:0000256" key="3">
    <source>
        <dbReference type="ARBA" id="ARBA00022692"/>
    </source>
</evidence>
<reference evidence="9" key="1">
    <citation type="submission" date="2022-06" db="EMBL/GenBank/DDBJ databases">
        <title>Aquibacillus sp. a new bacterium isolated from soil saline samples.</title>
        <authorList>
            <person name="Galisteo C."/>
            <person name="De La Haba R."/>
            <person name="Sanchez-Porro C."/>
            <person name="Ventosa A."/>
        </authorList>
    </citation>
    <scope>NUCLEOTIDE SEQUENCE</scope>
    <source>
        <strain evidence="9">JCM 12387</strain>
    </source>
</reference>
<evidence type="ECO:0000256" key="2">
    <source>
        <dbReference type="ARBA" id="ARBA00022475"/>
    </source>
</evidence>
<dbReference type="InterPro" id="IPR055431">
    <property type="entry name" value="RsgI_M"/>
</dbReference>
<dbReference type="InterPro" id="IPR024449">
    <property type="entry name" value="Anti-sigma_RsgI_N"/>
</dbReference>
<evidence type="ECO:0000256" key="4">
    <source>
        <dbReference type="ARBA" id="ARBA00022989"/>
    </source>
</evidence>
<gene>
    <name evidence="9" type="ORF">NC661_06305</name>
</gene>
<organism evidence="9 10">
    <name type="scientific">Aquibacillus koreensis</name>
    <dbReference type="NCBI Taxonomy" id="279446"/>
    <lineage>
        <taxon>Bacteria</taxon>
        <taxon>Bacillati</taxon>
        <taxon>Bacillota</taxon>
        <taxon>Bacilli</taxon>
        <taxon>Bacillales</taxon>
        <taxon>Bacillaceae</taxon>
        <taxon>Aquibacillus</taxon>
    </lineage>
</organism>
<dbReference type="Pfam" id="PF23750">
    <property type="entry name" value="RsgI_M"/>
    <property type="match status" value="1"/>
</dbReference>
<evidence type="ECO:0000256" key="7">
    <source>
        <dbReference type="SAM" id="Phobius"/>
    </source>
</evidence>
<keyword evidence="5 7" id="KW-0472">Membrane</keyword>
<keyword evidence="4 7" id="KW-1133">Transmembrane helix</keyword>
<dbReference type="Pfam" id="PF12791">
    <property type="entry name" value="RsgI_N"/>
    <property type="match status" value="1"/>
</dbReference>
<feature type="domain" description="RsgI N-terminal anti-sigma" evidence="8">
    <location>
        <begin position="6"/>
        <end position="55"/>
    </location>
</feature>
<dbReference type="RefSeq" id="WP_259870041.1">
    <property type="nucleotide sequence ID" value="NZ_JAMQJZ010000003.1"/>
</dbReference>
<feature type="compositionally biased region" description="Basic and acidic residues" evidence="6">
    <location>
        <begin position="307"/>
        <end position="395"/>
    </location>
</feature>
<feature type="compositionally biased region" description="Basic and acidic residues" evidence="6">
    <location>
        <begin position="403"/>
        <end position="435"/>
    </location>
</feature>
<feature type="transmembrane region" description="Helical" evidence="7">
    <location>
        <begin position="59"/>
        <end position="76"/>
    </location>
</feature>
<evidence type="ECO:0000313" key="9">
    <source>
        <dbReference type="EMBL" id="MDC3419981.1"/>
    </source>
</evidence>
<keyword evidence="2" id="KW-1003">Cell membrane</keyword>
<evidence type="ECO:0000256" key="6">
    <source>
        <dbReference type="SAM" id="MobiDB-lite"/>
    </source>
</evidence>
<evidence type="ECO:0000256" key="5">
    <source>
        <dbReference type="ARBA" id="ARBA00023136"/>
    </source>
</evidence>
<dbReference type="EMBL" id="JAMQJZ010000003">
    <property type="protein sequence ID" value="MDC3419981.1"/>
    <property type="molecule type" value="Genomic_DNA"/>
</dbReference>
<dbReference type="PROSITE" id="PS51849">
    <property type="entry name" value="RSGI_N"/>
    <property type="match status" value="1"/>
</dbReference>
<keyword evidence="10" id="KW-1185">Reference proteome</keyword>
<comment type="caution">
    <text evidence="9">The sequence shown here is derived from an EMBL/GenBank/DDBJ whole genome shotgun (WGS) entry which is preliminary data.</text>
</comment>
<dbReference type="Proteomes" id="UP001145072">
    <property type="component" value="Unassembled WGS sequence"/>
</dbReference>
<evidence type="ECO:0000313" key="10">
    <source>
        <dbReference type="Proteomes" id="UP001145072"/>
    </source>
</evidence>
<evidence type="ECO:0000259" key="8">
    <source>
        <dbReference type="PROSITE" id="PS51849"/>
    </source>
</evidence>
<keyword evidence="3 7" id="KW-0812">Transmembrane</keyword>
<protein>
    <recommendedName>
        <fullName evidence="8">RsgI N-terminal anti-sigma domain-containing protein</fullName>
    </recommendedName>
</protein>